<keyword evidence="7" id="KW-1185">Reference proteome</keyword>
<keyword evidence="1" id="KW-1188">Viral release from host cell</keyword>
<protein>
    <submittedName>
        <fullName evidence="6">Phage tail tape measure protein</fullName>
    </submittedName>
</protein>
<evidence type="ECO:0000313" key="7">
    <source>
        <dbReference type="Proteomes" id="UP001299235"/>
    </source>
</evidence>
<feature type="coiled-coil region" evidence="2">
    <location>
        <begin position="1243"/>
        <end position="1303"/>
    </location>
</feature>
<feature type="coiled-coil region" evidence="2">
    <location>
        <begin position="693"/>
        <end position="734"/>
    </location>
</feature>
<accession>A0ABS8EU05</accession>
<evidence type="ECO:0000256" key="1">
    <source>
        <dbReference type="ARBA" id="ARBA00022612"/>
    </source>
</evidence>
<dbReference type="PANTHER" id="PTHR37813:SF1">
    <property type="entry name" value="FELS-2 PROPHAGE PROTEIN"/>
    <property type="match status" value="1"/>
</dbReference>
<dbReference type="SUPFAM" id="SSF58113">
    <property type="entry name" value="Apolipoprotein A-I"/>
    <property type="match status" value="1"/>
</dbReference>
<proteinExistence type="predicted"/>
<sequence>MADGTLRFDTEIDESGFQKGLKRIEQAAKGATQQTASDAQDAAKQAEQAVSQAAEEAGKDAEKAAKQVENALEDVQEAAEDAADAVTDAAEDAGQDAAESVQDAVDNIVESVEEAGESAAEAVEDAMSDVVDSVSDAAKDVGDSASDIGDSIGDGFEEGTDQASTAIDALAQALVAAGVTASVKAITDALMGCTQASMEFETAMAKVGTIADESQKPLGDMRNEILALSSETGKSVGELAEATYQAISASVATESAVDFVGTANKLAVGGFSDTTTAVDILTTAINAYGMSADDAAKISDVLITTQNLGKTSVAQLGASMGMVIPLAAAYNMDLEDLSASYALLTANGTQTAQATTYVKAALNELGSTSSVVGSTLKKKTGKTFAELMAEGNSLGDVLQVLADSVDGDTTAFNNMWSSSEAGVGMLSILNSGTSKYNSLVQSMEGSTGAATAAFDKMSATGEFAQQRFQNATENLKIAIGDELAPVLMELQQSGADAMEWATEFVKEHPEVVAAVTALAAALAVLAAALVGLLVVQQVTTAFTKFSAALLANPVGAVAVALTALTAAAVAFGAVMKDRTSESVKNRKAIEQCKDSYDELKDSMEEHAKERKESIKSAKTEAATYQNLADKLYELADKTNKTASDKAQMNTIVDQLNGAMPKLGLSVDETTGALNREKSAVDAVIDSMKQQALANAYQEQANKAASDLAEAQIQLSEAEEVLNDLRSQAVKKINEHNAAIQDGTESVQEMASSYAAAGEPVDKYALQLNALNGQIKEQKEVVAGLQGTTSEADERYNKIAEKAYEYKTAVEESNQGVSDSATEMSDEVKQAYEDMKTSIQNSLKGIVNEYEEFSGDKEISAEDIIKHMHSSENAANQWVQNMKTLAGRAGDGMTKELYDHLLELGPQSANLVKACTEMTKPQLEEYARSFSATSGEAVEASTEELSAISANWENAGQEIAQKAGEVGEKSGKEHTEKAKSGIESGQKEVTEAAKKGGEEAGKESQKATADGIQQNSGQVSQAASSSIRKAEDAALGYYNGFYNVGANLMRGTVAGMTANSPAVEEAARAAVRNAVAGAKKEGNIKSPSRVMRDEVGEMLAAGMAVGIDEGSGDVEKSARDLAKVSVDAAKDELGIHSPSKVFKDEIGKHIVGGVIKGIEAEVPKLKKTMKKMSEEAVKAAGEVDAAKGGYSDAASAIMESITSGLDKRQELLVSKLDNKIDGYVDKVVKKYEKLAEDKKTEAGNTTDATQKKKLQEEAKKLRKNAKKIKNYANKYTSTFMDALKEGTEKAYSKIEDDLDKKLDEIADKYQKAYDKIISFRDDMKKKMSEPANMYDLDTQLTQVERYQEGMKKLRDKIPKSLMDQILGMDLNEADNFVEHLNAMSEEELEAYKKKWEQLQGSSETYSKEFFEQRLTDTKAGWTKEVEEAAKTAQEATEEAGKKIAKSLIKSLNGEKETLKKSMRGIAKDMIEAFKKAFGLGKSNKSAKSTKTSTNAKGTTTSGKTTAKKKKAKGTDDSELDLETLKANAASKKKMQKLAKKGRLSEVGKVLEALPTPFEDTEQKKAALQKLDPKLLASLDRFEQMVNQLGNSITVSNAGNASIGKLLEAASNQTIQLQAELHTTVDLDGRTVGKAVTPYVNENMNTIRNRQRRGS</sequence>
<feature type="compositionally biased region" description="Acidic residues" evidence="3">
    <location>
        <begin position="71"/>
        <end position="94"/>
    </location>
</feature>
<feature type="region of interest" description="Disordered" evidence="3">
    <location>
        <begin position="1481"/>
        <end position="1516"/>
    </location>
</feature>
<evidence type="ECO:0000259" key="5">
    <source>
        <dbReference type="Pfam" id="PF10145"/>
    </source>
</evidence>
<feature type="region of interest" description="Disordered" evidence="3">
    <location>
        <begin position="28"/>
        <end position="97"/>
    </location>
</feature>
<feature type="compositionally biased region" description="Basic and acidic residues" evidence="3">
    <location>
        <begin position="964"/>
        <end position="1004"/>
    </location>
</feature>
<feature type="transmembrane region" description="Helical" evidence="4">
    <location>
        <begin position="547"/>
        <end position="575"/>
    </location>
</feature>
<dbReference type="RefSeq" id="WP_248834881.1">
    <property type="nucleotide sequence ID" value="NZ_JAJEQE010000008.1"/>
</dbReference>
<dbReference type="Proteomes" id="UP001299235">
    <property type="component" value="Unassembled WGS sequence"/>
</dbReference>
<organism evidence="6 7">
    <name type="scientific">Hominisplanchenecus faecis</name>
    <dbReference type="NCBI Taxonomy" id="2885351"/>
    <lineage>
        <taxon>Bacteria</taxon>
        <taxon>Bacillati</taxon>
        <taxon>Bacillota</taxon>
        <taxon>Clostridia</taxon>
        <taxon>Lachnospirales</taxon>
        <taxon>Lachnospiraceae</taxon>
        <taxon>Hominisplanchenecus</taxon>
    </lineage>
</organism>
<evidence type="ECO:0000256" key="2">
    <source>
        <dbReference type="SAM" id="Coils"/>
    </source>
</evidence>
<keyword evidence="4" id="KW-0812">Transmembrane</keyword>
<feature type="transmembrane region" description="Helical" evidence="4">
    <location>
        <begin position="511"/>
        <end position="535"/>
    </location>
</feature>
<evidence type="ECO:0000313" key="6">
    <source>
        <dbReference type="EMBL" id="MCC2148434.1"/>
    </source>
</evidence>
<comment type="caution">
    <text evidence="6">The sequence shown here is derived from an EMBL/GenBank/DDBJ whole genome shotgun (WGS) entry which is preliminary data.</text>
</comment>
<feature type="compositionally biased region" description="Low complexity" evidence="3">
    <location>
        <begin position="1481"/>
        <end position="1503"/>
    </location>
</feature>
<feature type="compositionally biased region" description="Basic and acidic residues" evidence="3">
    <location>
        <begin position="56"/>
        <end position="66"/>
    </location>
</feature>
<keyword evidence="4" id="KW-0472">Membrane</keyword>
<dbReference type="InterPro" id="IPR010090">
    <property type="entry name" value="Phage_tape_meas"/>
</dbReference>
<feature type="domain" description="Phage tail tape measure protein" evidence="5">
    <location>
        <begin position="222"/>
        <end position="411"/>
    </location>
</feature>
<evidence type="ECO:0000256" key="4">
    <source>
        <dbReference type="SAM" id="Phobius"/>
    </source>
</evidence>
<feature type="compositionally biased region" description="Polar residues" evidence="3">
    <location>
        <begin position="1010"/>
        <end position="1023"/>
    </location>
</feature>
<keyword evidence="4" id="KW-1133">Transmembrane helix</keyword>
<dbReference type="Gene3D" id="1.20.120.20">
    <property type="entry name" value="Apolipoprotein"/>
    <property type="match status" value="1"/>
</dbReference>
<dbReference type="PANTHER" id="PTHR37813">
    <property type="entry name" value="FELS-2 PROPHAGE PROTEIN"/>
    <property type="match status" value="1"/>
</dbReference>
<dbReference type="NCBIfam" id="TIGR01760">
    <property type="entry name" value="tape_meas_TP901"/>
    <property type="match status" value="1"/>
</dbReference>
<evidence type="ECO:0000256" key="3">
    <source>
        <dbReference type="SAM" id="MobiDB-lite"/>
    </source>
</evidence>
<feature type="coiled-coil region" evidence="2">
    <location>
        <begin position="589"/>
        <end position="620"/>
    </location>
</feature>
<dbReference type="Pfam" id="PF10145">
    <property type="entry name" value="PhageMin_Tail"/>
    <property type="match status" value="1"/>
</dbReference>
<name>A0ABS8EU05_9FIRM</name>
<feature type="region of interest" description="Disordered" evidence="3">
    <location>
        <begin position="964"/>
        <end position="1023"/>
    </location>
</feature>
<feature type="compositionally biased region" description="Low complexity" evidence="3">
    <location>
        <begin position="31"/>
        <end position="55"/>
    </location>
</feature>
<keyword evidence="2" id="KW-0175">Coiled coil</keyword>
<dbReference type="EMBL" id="JAJEQE010000008">
    <property type="protein sequence ID" value="MCC2148434.1"/>
    <property type="molecule type" value="Genomic_DNA"/>
</dbReference>
<gene>
    <name evidence="6" type="ORF">LKD42_04080</name>
</gene>
<reference evidence="6 7" key="1">
    <citation type="submission" date="2021-10" db="EMBL/GenBank/DDBJ databases">
        <title>Anaerobic single-cell dispensing facilitates the cultivation of human gut bacteria.</title>
        <authorList>
            <person name="Afrizal A."/>
        </authorList>
    </citation>
    <scope>NUCLEOTIDE SEQUENCE [LARGE SCALE GENOMIC DNA]</scope>
    <source>
        <strain evidence="6 7">CLA-AA-H246</strain>
    </source>
</reference>